<evidence type="ECO:0000313" key="1">
    <source>
        <dbReference type="EMBL" id="RLJ41321.1"/>
    </source>
</evidence>
<accession>A0A497VCJ4</accession>
<dbReference type="Proteomes" id="UP000269157">
    <property type="component" value="Unassembled WGS sequence"/>
</dbReference>
<reference evidence="1 2" key="1">
    <citation type="submission" date="2018-10" db="EMBL/GenBank/DDBJ databases">
        <title>Genomic Encyclopedia of Archaeal and Bacterial Type Strains, Phase II (KMG-II): from individual species to whole genera.</title>
        <authorList>
            <person name="Goeker M."/>
        </authorList>
    </citation>
    <scope>NUCLEOTIDE SEQUENCE [LARGE SCALE GENOMIC DNA]</scope>
    <source>
        <strain evidence="1 2">DSM 29466</strain>
    </source>
</reference>
<proteinExistence type="predicted"/>
<sequence length="65" mass="6838">MNSFPLQPPKTFLCWQKLFSDALLRLSESCSGGCKGLIFCGNSLLNGSAGLKVSGHTGGVELFAC</sequence>
<gene>
    <name evidence="1" type="ORF">BCF46_3113</name>
</gene>
<organism evidence="1 2">
    <name type="scientific">Litoreibacter meonggei</name>
    <dbReference type="NCBI Taxonomy" id="1049199"/>
    <lineage>
        <taxon>Bacteria</taxon>
        <taxon>Pseudomonadati</taxon>
        <taxon>Pseudomonadota</taxon>
        <taxon>Alphaproteobacteria</taxon>
        <taxon>Rhodobacterales</taxon>
        <taxon>Roseobacteraceae</taxon>
        <taxon>Litoreibacter</taxon>
    </lineage>
</organism>
<dbReference type="AlphaFoldDB" id="A0A497VCJ4"/>
<comment type="caution">
    <text evidence="1">The sequence shown here is derived from an EMBL/GenBank/DDBJ whole genome shotgun (WGS) entry which is preliminary data.</text>
</comment>
<evidence type="ECO:0000313" key="2">
    <source>
        <dbReference type="Proteomes" id="UP000269157"/>
    </source>
</evidence>
<dbReference type="EMBL" id="RCCE01000005">
    <property type="protein sequence ID" value="RLJ41321.1"/>
    <property type="molecule type" value="Genomic_DNA"/>
</dbReference>
<name>A0A497VCJ4_9RHOB</name>
<protein>
    <submittedName>
        <fullName evidence="1">Uncharacterized protein</fullName>
    </submittedName>
</protein>
<keyword evidence="2" id="KW-1185">Reference proteome</keyword>